<dbReference type="EMBL" id="CAMXCT010006511">
    <property type="protein sequence ID" value="CAI4015008.1"/>
    <property type="molecule type" value="Genomic_DNA"/>
</dbReference>
<accession>A0A9P1DRV6</accession>
<dbReference type="EMBL" id="CAMXCT020006511">
    <property type="protein sequence ID" value="CAL1168383.1"/>
    <property type="molecule type" value="Genomic_DNA"/>
</dbReference>
<evidence type="ECO:0000259" key="5">
    <source>
        <dbReference type="Pfam" id="PF17177"/>
    </source>
</evidence>
<reference evidence="7 8" key="2">
    <citation type="submission" date="2024-05" db="EMBL/GenBank/DDBJ databases">
        <authorList>
            <person name="Chen Y."/>
            <person name="Shah S."/>
            <person name="Dougan E. K."/>
            <person name="Thang M."/>
            <person name="Chan C."/>
        </authorList>
    </citation>
    <scope>NUCLEOTIDE SEQUENCE [LARGE SCALE GENOMIC DNA]</scope>
</reference>
<gene>
    <name evidence="6" type="ORF">C1SCF055_LOCUS39862</name>
</gene>
<comment type="caution">
    <text evidence="6">The sequence shown here is derived from an EMBL/GenBank/DDBJ whole genome shotgun (WGS) entry which is preliminary data.</text>
</comment>
<evidence type="ECO:0000313" key="8">
    <source>
        <dbReference type="Proteomes" id="UP001152797"/>
    </source>
</evidence>
<dbReference type="NCBIfam" id="TIGR00756">
    <property type="entry name" value="PPR"/>
    <property type="match status" value="2"/>
</dbReference>
<evidence type="ECO:0000256" key="3">
    <source>
        <dbReference type="PROSITE-ProRule" id="PRU00708"/>
    </source>
</evidence>
<feature type="repeat" description="PPR" evidence="3">
    <location>
        <begin position="535"/>
        <end position="569"/>
    </location>
</feature>
<dbReference type="InterPro" id="IPR011990">
    <property type="entry name" value="TPR-like_helical_dom_sf"/>
</dbReference>
<dbReference type="PROSITE" id="PS51375">
    <property type="entry name" value="PPR"/>
    <property type="match status" value="3"/>
</dbReference>
<reference evidence="6" key="1">
    <citation type="submission" date="2022-10" db="EMBL/GenBank/DDBJ databases">
        <authorList>
            <person name="Chen Y."/>
            <person name="Dougan E. K."/>
            <person name="Chan C."/>
            <person name="Rhodes N."/>
            <person name="Thang M."/>
        </authorList>
    </citation>
    <scope>NUCLEOTIDE SEQUENCE</scope>
</reference>
<evidence type="ECO:0000256" key="1">
    <source>
        <dbReference type="ARBA" id="ARBA00007626"/>
    </source>
</evidence>
<evidence type="ECO:0000313" key="7">
    <source>
        <dbReference type="EMBL" id="CAL4802320.1"/>
    </source>
</evidence>
<dbReference type="PANTHER" id="PTHR46128:SF329">
    <property type="entry name" value="MITOCHONDRIAL GROUP I INTRON SPLICING FACTOR DMR1"/>
    <property type="match status" value="1"/>
</dbReference>
<dbReference type="InterPro" id="IPR002925">
    <property type="entry name" value="Dienelactn_hydro"/>
</dbReference>
<keyword evidence="2" id="KW-0677">Repeat</keyword>
<dbReference type="InterPro" id="IPR033443">
    <property type="entry name" value="PROP1-like_PPR_dom"/>
</dbReference>
<dbReference type="Gene3D" id="1.25.40.10">
    <property type="entry name" value="Tetratricopeptide repeat domain"/>
    <property type="match status" value="7"/>
</dbReference>
<feature type="repeat" description="PPR" evidence="3">
    <location>
        <begin position="602"/>
        <end position="636"/>
    </location>
</feature>
<dbReference type="EMBL" id="CAMXCT030006511">
    <property type="protein sequence ID" value="CAL4802320.1"/>
    <property type="molecule type" value="Genomic_DNA"/>
</dbReference>
<feature type="repeat" description="PPR" evidence="3">
    <location>
        <begin position="671"/>
        <end position="705"/>
    </location>
</feature>
<dbReference type="InterPro" id="IPR002885">
    <property type="entry name" value="PPR_rpt"/>
</dbReference>
<dbReference type="AlphaFoldDB" id="A0A9P1DRV6"/>
<dbReference type="Pfam" id="PF17177">
    <property type="entry name" value="PPR_long"/>
    <property type="match status" value="1"/>
</dbReference>
<dbReference type="GO" id="GO:0016787">
    <property type="term" value="F:hydrolase activity"/>
    <property type="evidence" value="ECO:0007669"/>
    <property type="project" value="InterPro"/>
</dbReference>
<name>A0A9P1DRV6_9DINO</name>
<dbReference type="OrthoDB" id="17560at2759"/>
<feature type="domain" description="Dienelactone hydrolase" evidence="4">
    <location>
        <begin position="330"/>
        <end position="487"/>
    </location>
</feature>
<dbReference type="Pfam" id="PF13812">
    <property type="entry name" value="PPR_3"/>
    <property type="match status" value="1"/>
</dbReference>
<protein>
    <submittedName>
        <fullName evidence="7">Pentatricopeptide repeat-containing protein At1g09900</fullName>
    </submittedName>
</protein>
<evidence type="ECO:0000313" key="6">
    <source>
        <dbReference type="EMBL" id="CAI4015008.1"/>
    </source>
</evidence>
<feature type="domain" description="PROP1-like PPR" evidence="5">
    <location>
        <begin position="506"/>
        <end position="665"/>
    </location>
</feature>
<dbReference type="Pfam" id="PF01738">
    <property type="entry name" value="DLH"/>
    <property type="match status" value="1"/>
</dbReference>
<evidence type="ECO:0000259" key="4">
    <source>
        <dbReference type="Pfam" id="PF01738"/>
    </source>
</evidence>
<proteinExistence type="inferred from homology"/>
<comment type="similarity">
    <text evidence="1">Belongs to the PPR family. P subfamily.</text>
</comment>
<sequence length="1176" mass="129193">MVYLPPELSDASLVEKLQELRADGAFRHQKDYGQVLGTLADRALWQQSCTLLLEMRFRSMNPFAGTCALAAVACYKAAQHEEAGRIMEKLWSASGRRLDCIDCGTVFTRFQNAGLWQEALAFLEDMRLRRIDPDAYAYNNVMAASRKVNDFSVAPMLLQSMRQEQVQVDAWSYSQAIDASNALATWETSLEYLRELQETQVEGNSVILSAAITACQLGQQPQMARQLLKTARRQGIGPDAQAYTAAITACGTASLWDSALEVLQDDEVSKHRRVCDQMASAIHGSLICLPDLFEGEPLCPDFCDSSLPKLRLFLYVPLLLYRIRYRHGWEQMLPKIQGLLNSFQSADSDDSAVPISCFDFCFGAYLAVKGSALGAFRASVGFHPSLVVGRLQCSPHGQGHADLAREVKCPQMMLPAGNDDAAVKPNGEFMTLVTAAFPSSRSVCFDQMLHGWVNRGAEDPMVPQAAGGESVSEAQASALKLAAEFLQAHGDMRAAECEPNLFSYNAAMGACQAALEWERALSLYFSLGRAHLTPDTTSYNLLLSSCARCSQREQVEWLVQRMYQQQLSPDEVTFNCLSSLLTERRDREDFLRRLKAAGLRPDVRTYNPMISACAESQGWEEAVTIFDEMMANEVAPDIKSHNRLLDVCATTASWTVVLSLFEELKRAGHTNTATVNTCIGACASASNWLGAIRLLDRMEKDGPSPDVISYNTALHACRHEGVELAVNMLSRMQACGIDPDVVTFNTVMSSNAEHWEWVLALLANMDQRGLANGRSYRVALCALIKVAWHLLAIQLSQGVKLEPNVRSYGAVASACTGEVRHWAKAKFLLEDMAGRQVTPNLVSFNTIAGACRSAGRWLQVLELVGSSGQQPDVISLTLAVGAAEQAASWGAALQVLDQAVGLQPDMMFYSTTMSACQGAGQWKGVLHLLASDRVRECLLSTVAYNVAISSSEGSWQLPLELLEFMKFSLAKPDLYSFNSSIRACGKGSWRAANEMLRAAGRVGLTPDVVTYSSLAHVDAWHFSILALSTAQEQKVQVNAVIYNSSILTCSWPRALALLWKLQGQRLAGLADSVTLNAAVEACGKAMQWQQAVQVLWDAMAWSLGASDLTYCLTIAACQTATAWQLAFGLLSDMVTWQIQTSKLTFTEAIRQTSQWLQALKLLETLRVSYLQVDEVM</sequence>
<dbReference type="Proteomes" id="UP001152797">
    <property type="component" value="Unassembled WGS sequence"/>
</dbReference>
<dbReference type="InterPro" id="IPR050872">
    <property type="entry name" value="PPR_P_subfamily"/>
</dbReference>
<keyword evidence="8" id="KW-1185">Reference proteome</keyword>
<dbReference type="PANTHER" id="PTHR46128">
    <property type="entry name" value="MITOCHONDRIAL GROUP I INTRON SPLICING FACTOR CCM1"/>
    <property type="match status" value="1"/>
</dbReference>
<evidence type="ECO:0000256" key="2">
    <source>
        <dbReference type="ARBA" id="ARBA00022737"/>
    </source>
</evidence>
<organism evidence="6">
    <name type="scientific">Cladocopium goreaui</name>
    <dbReference type="NCBI Taxonomy" id="2562237"/>
    <lineage>
        <taxon>Eukaryota</taxon>
        <taxon>Sar</taxon>
        <taxon>Alveolata</taxon>
        <taxon>Dinophyceae</taxon>
        <taxon>Suessiales</taxon>
        <taxon>Symbiodiniaceae</taxon>
        <taxon>Cladocopium</taxon>
    </lineage>
</organism>